<keyword evidence="2" id="KW-0378">Hydrolase</keyword>
<organism evidence="2 3">
    <name type="scientific">Bacteriovorax antarcticus</name>
    <dbReference type="NCBI Taxonomy" id="3088717"/>
    <lineage>
        <taxon>Bacteria</taxon>
        <taxon>Pseudomonadati</taxon>
        <taxon>Bdellovibrionota</taxon>
        <taxon>Bacteriovoracia</taxon>
        <taxon>Bacteriovoracales</taxon>
        <taxon>Bacteriovoracaceae</taxon>
        <taxon>Bacteriovorax</taxon>
    </lineage>
</organism>
<dbReference type="NCBIfam" id="NF006615">
    <property type="entry name" value="PRK09182.1"/>
    <property type="match status" value="1"/>
</dbReference>
<protein>
    <submittedName>
        <fullName evidence="2">3'-5' exonuclease</fullName>
    </submittedName>
</protein>
<dbReference type="InterPro" id="IPR013520">
    <property type="entry name" value="Ribonucl_H"/>
</dbReference>
<proteinExistence type="predicted"/>
<dbReference type="SUPFAM" id="SSF53098">
    <property type="entry name" value="Ribonuclease H-like"/>
    <property type="match status" value="1"/>
</dbReference>
<accession>A0ABU5VW88</accession>
<dbReference type="SMART" id="SM00479">
    <property type="entry name" value="EXOIII"/>
    <property type="match status" value="1"/>
</dbReference>
<dbReference type="Proteomes" id="UP001302274">
    <property type="component" value="Unassembled WGS sequence"/>
</dbReference>
<evidence type="ECO:0000259" key="1">
    <source>
        <dbReference type="SMART" id="SM00479"/>
    </source>
</evidence>
<dbReference type="RefSeq" id="WP_323577146.1">
    <property type="nucleotide sequence ID" value="NZ_JAYGJQ010000002.1"/>
</dbReference>
<dbReference type="Pfam" id="PF00929">
    <property type="entry name" value="RNase_T"/>
    <property type="match status" value="1"/>
</dbReference>
<dbReference type="PANTHER" id="PTHR30231">
    <property type="entry name" value="DNA POLYMERASE III SUBUNIT EPSILON"/>
    <property type="match status" value="1"/>
</dbReference>
<feature type="domain" description="Exonuclease" evidence="1">
    <location>
        <begin position="41"/>
        <end position="211"/>
    </location>
</feature>
<dbReference type="EMBL" id="JAYGJQ010000002">
    <property type="protein sequence ID" value="MEA9357226.1"/>
    <property type="molecule type" value="Genomic_DNA"/>
</dbReference>
<dbReference type="InterPro" id="IPR036397">
    <property type="entry name" value="RNaseH_sf"/>
</dbReference>
<keyword evidence="2" id="KW-0540">Nuclease</keyword>
<dbReference type="CDD" id="cd06127">
    <property type="entry name" value="DEDDh"/>
    <property type="match status" value="1"/>
</dbReference>
<evidence type="ECO:0000313" key="3">
    <source>
        <dbReference type="Proteomes" id="UP001302274"/>
    </source>
</evidence>
<dbReference type="InterPro" id="IPR012337">
    <property type="entry name" value="RNaseH-like_sf"/>
</dbReference>
<dbReference type="GO" id="GO:0004527">
    <property type="term" value="F:exonuclease activity"/>
    <property type="evidence" value="ECO:0007669"/>
    <property type="project" value="UniProtKB-KW"/>
</dbReference>
<dbReference type="PANTHER" id="PTHR30231:SF37">
    <property type="entry name" value="EXODEOXYRIBONUCLEASE 10"/>
    <property type="match status" value="1"/>
</dbReference>
<sequence>MKTFFINKIFNEDKSVTIREFKTLSPDLFNKTVEMNSDLGFCTILDTETTGLDHNKDEIIEIAIRKWIYHKREHHLIKPVEEYSELNEPVRNEISETITELTGITKEDVKGKKIDWSIVAKMIGESDFVLAHNAGFDRPMIEAVAEVSKVSSAKIWTCSFKQVDWAQMGFLSAKQELLSLFHGFHYSGHRALTDIDALANLILQGDYLKEILANAKTKQVCVDCVQAPFEAKDLLKNNGFSWDAPNKFWTKLVSESEVDEMKNFLTEEVYPKGKMKAEFSTIELRDRFKPL</sequence>
<name>A0ABU5VW88_9BACT</name>
<gene>
    <name evidence="2" type="ORF">SHI21_13460</name>
</gene>
<reference evidence="2 3" key="1">
    <citation type="submission" date="2023-11" db="EMBL/GenBank/DDBJ databases">
        <title>A Novel Polar Bacteriovorax (B. antarcticus) Isolated from the Biocrust in Antarctica.</title>
        <authorList>
            <person name="Mun W."/>
            <person name="Choi S.Y."/>
            <person name="Mitchell R.J."/>
        </authorList>
    </citation>
    <scope>NUCLEOTIDE SEQUENCE [LARGE SCALE GENOMIC DNA]</scope>
    <source>
        <strain evidence="2 3">PP10</strain>
    </source>
</reference>
<dbReference type="Gene3D" id="3.30.420.10">
    <property type="entry name" value="Ribonuclease H-like superfamily/Ribonuclease H"/>
    <property type="match status" value="1"/>
</dbReference>
<keyword evidence="2" id="KW-0269">Exonuclease</keyword>
<comment type="caution">
    <text evidence="2">The sequence shown here is derived from an EMBL/GenBank/DDBJ whole genome shotgun (WGS) entry which is preliminary data.</text>
</comment>
<evidence type="ECO:0000313" key="2">
    <source>
        <dbReference type="EMBL" id="MEA9357226.1"/>
    </source>
</evidence>
<keyword evidence="3" id="KW-1185">Reference proteome</keyword>